<keyword evidence="4" id="KW-0539">Nucleus</keyword>
<gene>
    <name evidence="7" type="ORF">V1478_014032</name>
</gene>
<evidence type="ECO:0000256" key="5">
    <source>
        <dbReference type="ARBA" id="ARBA00070836"/>
    </source>
</evidence>
<dbReference type="SUPFAM" id="SSF54427">
    <property type="entry name" value="NTF2-like"/>
    <property type="match status" value="1"/>
</dbReference>
<proteinExistence type="predicted"/>
<evidence type="ECO:0000256" key="3">
    <source>
        <dbReference type="ARBA" id="ARBA00022927"/>
    </source>
</evidence>
<dbReference type="GO" id="GO:0015031">
    <property type="term" value="P:protein transport"/>
    <property type="evidence" value="ECO:0007669"/>
    <property type="project" value="UniProtKB-KW"/>
</dbReference>
<dbReference type="FunFam" id="3.10.450.50:FF:000006">
    <property type="entry name" value="NTF2-related export protein 2 isoform 1"/>
    <property type="match status" value="1"/>
</dbReference>
<dbReference type="GO" id="GO:0005634">
    <property type="term" value="C:nucleus"/>
    <property type="evidence" value="ECO:0007669"/>
    <property type="project" value="UniProtKB-SubCell"/>
</dbReference>
<organism evidence="7 8">
    <name type="scientific">Vespula squamosa</name>
    <name type="common">Southern yellow jacket</name>
    <name type="synonym">Wasp</name>
    <dbReference type="NCBI Taxonomy" id="30214"/>
    <lineage>
        <taxon>Eukaryota</taxon>
        <taxon>Metazoa</taxon>
        <taxon>Ecdysozoa</taxon>
        <taxon>Arthropoda</taxon>
        <taxon>Hexapoda</taxon>
        <taxon>Insecta</taxon>
        <taxon>Pterygota</taxon>
        <taxon>Neoptera</taxon>
        <taxon>Endopterygota</taxon>
        <taxon>Hymenoptera</taxon>
        <taxon>Apocrita</taxon>
        <taxon>Aculeata</taxon>
        <taxon>Vespoidea</taxon>
        <taxon>Vespidae</taxon>
        <taxon>Vespinae</taxon>
        <taxon>Vespula</taxon>
    </lineage>
</organism>
<feature type="domain" description="NTF2" evidence="6">
    <location>
        <begin position="59"/>
        <end position="174"/>
    </location>
</feature>
<comment type="caution">
    <text evidence="7">The sequence shown here is derived from an EMBL/GenBank/DDBJ whole genome shotgun (WGS) entry which is preliminary data.</text>
</comment>
<evidence type="ECO:0000256" key="1">
    <source>
        <dbReference type="ARBA" id="ARBA00004123"/>
    </source>
</evidence>
<dbReference type="EMBL" id="JAUDFV010000154">
    <property type="protein sequence ID" value="KAL2716356.1"/>
    <property type="molecule type" value="Genomic_DNA"/>
</dbReference>
<sequence>MPEKITVEVRCHVTNPARSRDLPSRIMDYSKIGGQQRKKNKLKWSRCDLKSKIDQACRTAEEFTKLYYESLDKRRYLISRLYLDTATLIWNGNGVESKDNIQKFWTDLPPSEHSIITLDAQPITGPGITNQLTFLVKVGGQVKFEEKISKPFNQTFLITAVGDKWKIVSDCFRALES</sequence>
<evidence type="ECO:0000313" key="7">
    <source>
        <dbReference type="EMBL" id="KAL2716356.1"/>
    </source>
</evidence>
<accession>A0ABD2A6U8</accession>
<dbReference type="CDD" id="cd00780">
    <property type="entry name" value="NTF2"/>
    <property type="match status" value="1"/>
</dbReference>
<keyword evidence="3" id="KW-0653">Protein transport</keyword>
<protein>
    <recommendedName>
        <fullName evidence="5">NTF2-related export protein</fullName>
    </recommendedName>
</protein>
<keyword evidence="2" id="KW-0813">Transport</keyword>
<reference evidence="7 8" key="1">
    <citation type="journal article" date="2024" name="Ann. Entomol. Soc. Am.">
        <title>Genomic analyses of the southern and eastern yellowjacket wasps (Hymenoptera: Vespidae) reveal evolutionary signatures of social life.</title>
        <authorList>
            <person name="Catto M.A."/>
            <person name="Caine P.B."/>
            <person name="Orr S.E."/>
            <person name="Hunt B.G."/>
            <person name="Goodisman M.A.D."/>
        </authorList>
    </citation>
    <scope>NUCLEOTIDE SEQUENCE [LARGE SCALE GENOMIC DNA]</scope>
    <source>
        <strain evidence="7">233</strain>
        <tissue evidence="7">Head and thorax</tissue>
    </source>
</reference>
<evidence type="ECO:0000259" key="6">
    <source>
        <dbReference type="PROSITE" id="PS50177"/>
    </source>
</evidence>
<dbReference type="PANTHER" id="PTHR12612">
    <property type="entry name" value="NUCLEAR TRANSPORT FACTOR 2"/>
    <property type="match status" value="1"/>
</dbReference>
<keyword evidence="8" id="KW-1185">Reference proteome</keyword>
<dbReference type="InterPro" id="IPR002075">
    <property type="entry name" value="NTF2_dom"/>
</dbReference>
<dbReference type="Gene3D" id="3.10.450.50">
    <property type="match status" value="1"/>
</dbReference>
<dbReference type="InterPro" id="IPR018222">
    <property type="entry name" value="Nuclear_transport_factor_2_euk"/>
</dbReference>
<dbReference type="InterPro" id="IPR045875">
    <property type="entry name" value="NTF2"/>
</dbReference>
<evidence type="ECO:0000313" key="8">
    <source>
        <dbReference type="Proteomes" id="UP001607302"/>
    </source>
</evidence>
<name>A0ABD2A6U8_VESSQ</name>
<dbReference type="Pfam" id="PF02136">
    <property type="entry name" value="NTF2"/>
    <property type="match status" value="1"/>
</dbReference>
<evidence type="ECO:0000256" key="4">
    <source>
        <dbReference type="ARBA" id="ARBA00023242"/>
    </source>
</evidence>
<comment type="subcellular location">
    <subcellularLocation>
        <location evidence="1">Nucleus</location>
    </subcellularLocation>
</comment>
<dbReference type="AlphaFoldDB" id="A0ABD2A6U8"/>
<dbReference type="Proteomes" id="UP001607302">
    <property type="component" value="Unassembled WGS sequence"/>
</dbReference>
<dbReference type="InterPro" id="IPR032710">
    <property type="entry name" value="NTF2-like_dom_sf"/>
</dbReference>
<evidence type="ECO:0000256" key="2">
    <source>
        <dbReference type="ARBA" id="ARBA00022448"/>
    </source>
</evidence>
<dbReference type="PROSITE" id="PS50177">
    <property type="entry name" value="NTF2_DOMAIN"/>
    <property type="match status" value="1"/>
</dbReference>